<keyword evidence="4 7" id="KW-1133">Transmembrane helix</keyword>
<evidence type="ECO:0000256" key="3">
    <source>
        <dbReference type="ARBA" id="ARBA00022737"/>
    </source>
</evidence>
<sequence>MAQRVGINPRLRNLGSSAGEMRTTLSVVAALLETLTLAAAFTVPGGFDQRTGEIILVRKVSFSVFILADTYAMCCAMFVLFCLIWSMVCDQDESQLLIDRSVLVLIQSFYGTLVAFMTGVYTVVHHKSLWAAILICVMCSLVGISTNRSILFRVLDKLDRKDEARSKNKAGFPLKLT</sequence>
<dbReference type="AlphaFoldDB" id="A0A803LYK6"/>
<feature type="transmembrane region" description="Helical" evidence="7">
    <location>
        <begin position="21"/>
        <end position="42"/>
    </location>
</feature>
<dbReference type="InterPro" id="IPR026961">
    <property type="entry name" value="PGG_dom"/>
</dbReference>
<evidence type="ECO:0000259" key="8">
    <source>
        <dbReference type="Pfam" id="PF13962"/>
    </source>
</evidence>
<keyword evidence="2 7" id="KW-0812">Transmembrane</keyword>
<evidence type="ECO:0000313" key="9">
    <source>
        <dbReference type="EnsemblPlants" id="AUR62020557-RA:cds"/>
    </source>
</evidence>
<feature type="transmembrane region" description="Helical" evidence="7">
    <location>
        <begin position="101"/>
        <end position="123"/>
    </location>
</feature>
<dbReference type="EnsemblPlants" id="AUR62020557-RA">
    <property type="protein sequence ID" value="AUR62020557-RA:cds"/>
    <property type="gene ID" value="AUR62020557"/>
</dbReference>
<evidence type="ECO:0000256" key="2">
    <source>
        <dbReference type="ARBA" id="ARBA00022692"/>
    </source>
</evidence>
<evidence type="ECO:0000313" key="10">
    <source>
        <dbReference type="Proteomes" id="UP000596660"/>
    </source>
</evidence>
<reference evidence="9" key="1">
    <citation type="journal article" date="2017" name="Nature">
        <title>The genome of Chenopodium quinoa.</title>
        <authorList>
            <person name="Jarvis D.E."/>
            <person name="Ho Y.S."/>
            <person name="Lightfoot D.J."/>
            <person name="Schmoeckel S.M."/>
            <person name="Li B."/>
            <person name="Borm T.J.A."/>
            <person name="Ohyanagi H."/>
            <person name="Mineta K."/>
            <person name="Michell C.T."/>
            <person name="Saber N."/>
            <person name="Kharbatia N.M."/>
            <person name="Rupper R.R."/>
            <person name="Sharp A.R."/>
            <person name="Dally N."/>
            <person name="Boughton B.A."/>
            <person name="Woo Y.H."/>
            <person name="Gao G."/>
            <person name="Schijlen E.G.W.M."/>
            <person name="Guo X."/>
            <person name="Momin A.A."/>
            <person name="Negrao S."/>
            <person name="Al-Babili S."/>
            <person name="Gehring C."/>
            <person name="Roessner U."/>
            <person name="Jung C."/>
            <person name="Murphy K."/>
            <person name="Arold S.T."/>
            <person name="Gojobori T."/>
            <person name="van der Linden C.G."/>
            <person name="van Loo E.N."/>
            <person name="Jellen E.N."/>
            <person name="Maughan P.J."/>
            <person name="Tester M."/>
        </authorList>
    </citation>
    <scope>NUCLEOTIDE SEQUENCE [LARGE SCALE GENOMIC DNA]</scope>
    <source>
        <strain evidence="9">cv. PI 614886</strain>
    </source>
</reference>
<keyword evidence="5" id="KW-0040">ANK repeat</keyword>
<evidence type="ECO:0000256" key="7">
    <source>
        <dbReference type="SAM" id="Phobius"/>
    </source>
</evidence>
<keyword evidence="3" id="KW-0677">Repeat</keyword>
<accession>A0A803LYK6</accession>
<dbReference type="Gramene" id="AUR62020557-RA">
    <property type="protein sequence ID" value="AUR62020557-RA:cds"/>
    <property type="gene ID" value="AUR62020557"/>
</dbReference>
<evidence type="ECO:0000256" key="1">
    <source>
        <dbReference type="ARBA" id="ARBA00004141"/>
    </source>
</evidence>
<dbReference type="Pfam" id="PF13962">
    <property type="entry name" value="PGG"/>
    <property type="match status" value="1"/>
</dbReference>
<dbReference type="GO" id="GO:0005886">
    <property type="term" value="C:plasma membrane"/>
    <property type="evidence" value="ECO:0007669"/>
    <property type="project" value="TreeGrafter"/>
</dbReference>
<dbReference type="OMA" id="ANTYPED"/>
<proteinExistence type="predicted"/>
<comment type="subcellular location">
    <subcellularLocation>
        <location evidence="1">Membrane</location>
        <topology evidence="1">Multi-pass membrane protein</topology>
    </subcellularLocation>
</comment>
<evidence type="ECO:0000256" key="5">
    <source>
        <dbReference type="ARBA" id="ARBA00023043"/>
    </source>
</evidence>
<keyword evidence="10" id="KW-1185">Reference proteome</keyword>
<protein>
    <recommendedName>
        <fullName evidence="8">PGG domain-containing protein</fullName>
    </recommendedName>
</protein>
<feature type="domain" description="PGG" evidence="8">
    <location>
        <begin position="20"/>
        <end position="123"/>
    </location>
</feature>
<keyword evidence="6 7" id="KW-0472">Membrane</keyword>
<organism evidence="9 10">
    <name type="scientific">Chenopodium quinoa</name>
    <name type="common">Quinoa</name>
    <dbReference type="NCBI Taxonomy" id="63459"/>
    <lineage>
        <taxon>Eukaryota</taxon>
        <taxon>Viridiplantae</taxon>
        <taxon>Streptophyta</taxon>
        <taxon>Embryophyta</taxon>
        <taxon>Tracheophyta</taxon>
        <taxon>Spermatophyta</taxon>
        <taxon>Magnoliopsida</taxon>
        <taxon>eudicotyledons</taxon>
        <taxon>Gunneridae</taxon>
        <taxon>Pentapetalae</taxon>
        <taxon>Caryophyllales</taxon>
        <taxon>Chenopodiaceae</taxon>
        <taxon>Chenopodioideae</taxon>
        <taxon>Atripliceae</taxon>
        <taxon>Chenopodium</taxon>
    </lineage>
</organism>
<name>A0A803LYK6_CHEQI</name>
<evidence type="ECO:0000256" key="6">
    <source>
        <dbReference type="ARBA" id="ARBA00023136"/>
    </source>
</evidence>
<reference evidence="9" key="2">
    <citation type="submission" date="2021-03" db="UniProtKB">
        <authorList>
            <consortium name="EnsemblPlants"/>
        </authorList>
    </citation>
    <scope>IDENTIFICATION</scope>
</reference>
<feature type="transmembrane region" description="Helical" evidence="7">
    <location>
        <begin position="62"/>
        <end position="89"/>
    </location>
</feature>
<evidence type="ECO:0000256" key="4">
    <source>
        <dbReference type="ARBA" id="ARBA00022989"/>
    </source>
</evidence>
<dbReference type="Proteomes" id="UP000596660">
    <property type="component" value="Unplaced"/>
</dbReference>
<dbReference type="PANTHER" id="PTHR24186:SF46">
    <property type="entry name" value="PROTEIN ACCELERATED CELL DEATH 6-LIKE"/>
    <property type="match status" value="1"/>
</dbReference>
<feature type="transmembrane region" description="Helical" evidence="7">
    <location>
        <begin position="129"/>
        <end position="151"/>
    </location>
</feature>
<dbReference type="PANTHER" id="PTHR24186">
    <property type="entry name" value="PROTEIN PHOSPHATASE 1 REGULATORY SUBUNIT"/>
    <property type="match status" value="1"/>
</dbReference>